<dbReference type="EMBL" id="AKCV02000004">
    <property type="protein sequence ID" value="TMS59695.1"/>
    <property type="molecule type" value="Genomic_DNA"/>
</dbReference>
<organism evidence="1 2">
    <name type="scientific">Imbroritus primus</name>
    <dbReference type="NCBI Taxonomy" id="3058603"/>
    <lineage>
        <taxon>Bacteria</taxon>
        <taxon>Pseudomonadati</taxon>
        <taxon>Pseudomonadota</taxon>
        <taxon>Betaproteobacteria</taxon>
        <taxon>Burkholderiales</taxon>
        <taxon>Burkholderiaceae</taxon>
        <taxon>Imbroritus</taxon>
    </lineage>
</organism>
<reference evidence="1" key="1">
    <citation type="submission" date="2019-05" db="EMBL/GenBank/DDBJ databases">
        <title>Revised genome assembly of Burkholderiaceae (previously Ralstonia) sp. PBA.</title>
        <authorList>
            <person name="Gan H.M."/>
        </authorList>
    </citation>
    <scope>NUCLEOTIDE SEQUENCE</scope>
    <source>
        <strain evidence="1">PBA</strain>
    </source>
</reference>
<dbReference type="Proteomes" id="UP000004277">
    <property type="component" value="Unassembled WGS sequence"/>
</dbReference>
<keyword evidence="1" id="KW-0489">Methyltransferase</keyword>
<comment type="caution">
    <text evidence="1">The sequence shown here is derived from an EMBL/GenBank/DDBJ whole genome shotgun (WGS) entry which is preliminary data.</text>
</comment>
<evidence type="ECO:0000313" key="2">
    <source>
        <dbReference type="Proteomes" id="UP000004277"/>
    </source>
</evidence>
<sequence length="368" mass="40429">MSELSPLMNKRFSPPEQSTFEARYEAQKIAFAPVVFQCVRHAWKQGMLQALAEKGAHGCSVQALADTGRWSEYALKIVLESCLSAGVVQRVEGRYVLDKAGYCVLTDAITQANFNFVADVCYAGLADLDASLERQHPVGLKALGDWPTVYEGLSQMPEPAKSSWFAFDHLYSDTSFPLILHDVMASAPRHIMDIGANTGKFSLAVLQHCDAVQMHLVDLPQQLATAQATLEQAGLAARAHCHPVNLLDAGAALPGGMDVVWMSQFLSCFSENTIEHILRRVAASLNPDGQVLILDTFWDRQRYDIAAYCLINTSPYFTALASGNSKVYESCDYVRLCARAGLELVSTHDGIGYCHSLMRFARRQGADT</sequence>
<gene>
    <name evidence="1" type="ORF">MW7_000675</name>
</gene>
<name>A0ACD3STP7_9BURK</name>
<accession>A0ACD3STP7</accession>
<protein>
    <submittedName>
        <fullName evidence="1">Class I SAM-dependent methyltransferase</fullName>
    </submittedName>
</protein>
<evidence type="ECO:0000313" key="1">
    <source>
        <dbReference type="EMBL" id="TMS59695.1"/>
    </source>
</evidence>
<proteinExistence type="predicted"/>
<keyword evidence="1" id="KW-0808">Transferase</keyword>
<keyword evidence="2" id="KW-1185">Reference proteome</keyword>